<reference evidence="2 3" key="1">
    <citation type="submission" date="2021-07" db="EMBL/GenBank/DDBJ databases">
        <title>The Aristolochia fimbriata genome: insights into angiosperm evolution, floral development and chemical biosynthesis.</title>
        <authorList>
            <person name="Jiao Y."/>
        </authorList>
    </citation>
    <scope>NUCLEOTIDE SEQUENCE [LARGE SCALE GENOMIC DNA]</scope>
    <source>
        <strain evidence="2">IBCAS-2021</strain>
        <tissue evidence="2">Leaf</tissue>
    </source>
</reference>
<dbReference type="Proteomes" id="UP000825729">
    <property type="component" value="Unassembled WGS sequence"/>
</dbReference>
<name>A0AAV7FDJ8_ARIFI</name>
<comment type="caution">
    <text evidence="2">The sequence shown here is derived from an EMBL/GenBank/DDBJ whole genome shotgun (WGS) entry which is preliminary data.</text>
</comment>
<proteinExistence type="predicted"/>
<gene>
    <name evidence="2" type="ORF">H6P81_003182</name>
</gene>
<dbReference type="EMBL" id="JAINDJ010000002">
    <property type="protein sequence ID" value="KAG9458674.1"/>
    <property type="molecule type" value="Genomic_DNA"/>
</dbReference>
<protein>
    <submittedName>
        <fullName evidence="2">Uncharacterized protein</fullName>
    </submittedName>
</protein>
<evidence type="ECO:0000313" key="3">
    <source>
        <dbReference type="Proteomes" id="UP000825729"/>
    </source>
</evidence>
<keyword evidence="3" id="KW-1185">Reference proteome</keyword>
<evidence type="ECO:0000256" key="1">
    <source>
        <dbReference type="SAM" id="MobiDB-lite"/>
    </source>
</evidence>
<accession>A0AAV7FDJ8</accession>
<sequence length="498" mass="53677">MYVRITRAELERARGDFSWTRGTCTAPPFASLAIAAIRPDSNGYFGGPILKCRSGPHLTGWGPTLTAFSHWQLNSPVPRFFAKAAPPPRTTSSSAAAGGLTSPNSDADAEKLATLPKPSAVVTLQSTLTSLGSYISVGATDAVVVVVSSRLRRKLYIPVAAPPPTYRFISSNDSLRRYIAKEEVAFVEKLSISNKSELESLAMSSSGVLVPLGLAGKVKLRRPTSPGKCAPKTRLWNSLDFLIGGASSAVCGGRNTSNDSLGGSSTFPDSGGFSIGKENPPPSANGLPDGTTRRPTSGENEAELQIKGAEFRETTFIVVISSTWKLPRPFSILLCFPCLSWSTPTPPLLITEPRLAIPAGFGRRRGRRVKRTRPVVSPVPVQGRNRGEPVIDGTTTGVVASLHDFIEKIRWFLELFLIWVLVEILFRLEDADLCVLRSDFVRHHAALEGYFLALFGTKTCENVGKVLAHYSFVIPNTTSDLLCTNKHGDLTIVPTNGS</sequence>
<feature type="compositionally biased region" description="Low complexity" evidence="1">
    <location>
        <begin position="82"/>
        <end position="103"/>
    </location>
</feature>
<dbReference type="AlphaFoldDB" id="A0AAV7FDJ8"/>
<evidence type="ECO:0000313" key="2">
    <source>
        <dbReference type="EMBL" id="KAG9458674.1"/>
    </source>
</evidence>
<feature type="region of interest" description="Disordered" evidence="1">
    <location>
        <begin position="82"/>
        <end position="108"/>
    </location>
</feature>
<feature type="compositionally biased region" description="Polar residues" evidence="1">
    <location>
        <begin position="258"/>
        <end position="268"/>
    </location>
</feature>
<organism evidence="2 3">
    <name type="scientific">Aristolochia fimbriata</name>
    <name type="common">White veined hardy Dutchman's pipe vine</name>
    <dbReference type="NCBI Taxonomy" id="158543"/>
    <lineage>
        <taxon>Eukaryota</taxon>
        <taxon>Viridiplantae</taxon>
        <taxon>Streptophyta</taxon>
        <taxon>Embryophyta</taxon>
        <taxon>Tracheophyta</taxon>
        <taxon>Spermatophyta</taxon>
        <taxon>Magnoliopsida</taxon>
        <taxon>Magnoliidae</taxon>
        <taxon>Piperales</taxon>
        <taxon>Aristolochiaceae</taxon>
        <taxon>Aristolochia</taxon>
    </lineage>
</organism>
<feature type="region of interest" description="Disordered" evidence="1">
    <location>
        <begin position="258"/>
        <end position="304"/>
    </location>
</feature>